<feature type="compositionally biased region" description="Basic residues" evidence="1">
    <location>
        <begin position="1016"/>
        <end position="1032"/>
    </location>
</feature>
<evidence type="ECO:0000256" key="1">
    <source>
        <dbReference type="SAM" id="MobiDB-lite"/>
    </source>
</evidence>
<feature type="region of interest" description="Disordered" evidence="1">
    <location>
        <begin position="17"/>
        <end position="116"/>
    </location>
</feature>
<dbReference type="AlphaFoldDB" id="A0A147BHD3"/>
<protein>
    <submittedName>
        <fullName evidence="2">Putative proteoglycan 4</fullName>
    </submittedName>
</protein>
<feature type="region of interest" description="Disordered" evidence="1">
    <location>
        <begin position="1005"/>
        <end position="1037"/>
    </location>
</feature>
<feature type="region of interest" description="Disordered" evidence="1">
    <location>
        <begin position="137"/>
        <end position="319"/>
    </location>
</feature>
<feature type="region of interest" description="Disordered" evidence="1">
    <location>
        <begin position="863"/>
        <end position="886"/>
    </location>
</feature>
<feature type="compositionally biased region" description="Polar residues" evidence="1">
    <location>
        <begin position="864"/>
        <end position="877"/>
    </location>
</feature>
<feature type="compositionally biased region" description="Basic and acidic residues" evidence="1">
    <location>
        <begin position="67"/>
        <end position="80"/>
    </location>
</feature>
<feature type="compositionally biased region" description="Low complexity" evidence="1">
    <location>
        <begin position="660"/>
        <end position="680"/>
    </location>
</feature>
<feature type="compositionally biased region" description="Low complexity" evidence="1">
    <location>
        <begin position="527"/>
        <end position="542"/>
    </location>
</feature>
<sequence>MPQNQLRAAVTDFAISQSSTTSLQPPHHPQLHGHGGDTLSYHLHTILPPMRMLQPLPPSPLTKKTPHPSDSRFEPPEKDLGSSSSLRDLLEQVTPTKGPPTLGAGTPERGGREPRFGSYEEGFLAYMNSLPRSVLPRSHPPYVENEEPVRDSGIDLRKRTTDGHSSERLERQPGSVRPAVSSAGSTDPEKRTEAEGCGRELQEASAGRPTTAVTDLNFNAEPASEGFEITESQTELSEEIDVEGSSRNPSPLSEEAAAAASGVGPEGSAMPVAAPTSEGAAETPPPHRRPSAPRSPVAKETPESLEAPPLPQRYPEPTSPRFILAQERSLVPSLTTPIKEVRFNAERFNSPRRKSLIPRRRLISACSPAPNRGTDAAVASNSPEESIEAILQELLSSSPFVAKLVENINQVVRTDGTVASCSGQPSEPPPEDRPPATKAIVSSQGINLPDSMIRDILNKTENDPVFERVLSQMCDRLDTTNDAPVTMVTPRSKCPATPRQHRGSGSPKTPSSHPPTTPQLLRSIMESPCSSPLAKPLPSSPSSRHHEQVVTSSPAAPSKTCADSPFKTPSKAPLRTPSKTPSKTPPKTPPKTSPHTSPTSPVRVLSTSVDAGGQTVTCISIPDSPEKETGGGKSLKTLADIVDSVLTPENKLALSQSERVPGTTTVATSPSPSCPSSPMVTPQQQAVFICQDGTRVLLRAEETVTTQLHHPNAQLVHPPGTVVLATGGQTMTPCKVVLSDIRTVSGFPGHQLYGATSGTVNVIMPRKSPARKRLPLLQPKGPVPSQFPPRPLQPAPKQIVKKAASCEQRSRLRTMTHLNDLIKQGRTAISQCDLRNPTIIQPGSTVPIQAKPGQVVHFIVPHQRQPSESKGPSQGVRQSPKRGATATTTLRLTERVSKEPSLGASTSQKSAAVAIICGASPKPNLKKSPQLKSLAKVASRCISSKKHVRVLNFESCSEDASDTPEVRVVREDMAKTIASIGTTLAGAMQRALLSVADDNVCSAAETSSSELSGERRSHKRKAVSKVNRNLKRSKNEDSLKSMDVNKFLDKIHK</sequence>
<reference evidence="2" key="1">
    <citation type="journal article" date="2018" name="PLoS Negl. Trop. Dis.">
        <title>Sialome diversity of ticks revealed by RNAseq of single tick salivary glands.</title>
        <authorList>
            <person name="Perner J."/>
            <person name="Kropackova S."/>
            <person name="Kopacek P."/>
            <person name="Ribeiro J.M."/>
        </authorList>
    </citation>
    <scope>NUCLEOTIDE SEQUENCE</scope>
    <source>
        <strain evidence="2">Siblings of single egg batch collected in Ceske Budejovice</strain>
        <tissue evidence="2">Salivary glands</tissue>
    </source>
</reference>
<feature type="compositionally biased region" description="Basic and acidic residues" evidence="1">
    <location>
        <begin position="147"/>
        <end position="171"/>
    </location>
</feature>
<organism evidence="2">
    <name type="scientific">Ixodes ricinus</name>
    <name type="common">Common tick</name>
    <name type="synonym">Acarus ricinus</name>
    <dbReference type="NCBI Taxonomy" id="34613"/>
    <lineage>
        <taxon>Eukaryota</taxon>
        <taxon>Metazoa</taxon>
        <taxon>Ecdysozoa</taxon>
        <taxon>Arthropoda</taxon>
        <taxon>Chelicerata</taxon>
        <taxon>Arachnida</taxon>
        <taxon>Acari</taxon>
        <taxon>Parasitiformes</taxon>
        <taxon>Ixodida</taxon>
        <taxon>Ixodoidea</taxon>
        <taxon>Ixodidae</taxon>
        <taxon>Ixodinae</taxon>
        <taxon>Ixodes</taxon>
    </lineage>
</organism>
<accession>A0A147BHD3</accession>
<feature type="compositionally biased region" description="Pro residues" evidence="1">
    <location>
        <begin position="583"/>
        <end position="592"/>
    </location>
</feature>
<feature type="compositionally biased region" description="Basic and acidic residues" evidence="1">
    <location>
        <begin position="187"/>
        <end position="202"/>
    </location>
</feature>
<name>A0A147BHD3_IXORI</name>
<feature type="region of interest" description="Disordered" evidence="1">
    <location>
        <begin position="418"/>
        <end position="437"/>
    </location>
</feature>
<evidence type="ECO:0000313" key="2">
    <source>
        <dbReference type="EMBL" id="JAR89715.1"/>
    </source>
</evidence>
<proteinExistence type="predicted"/>
<feature type="region of interest" description="Disordered" evidence="1">
    <location>
        <begin position="481"/>
        <end position="605"/>
    </location>
</feature>
<feature type="compositionally biased region" description="Pro residues" evidence="1">
    <location>
        <begin position="308"/>
        <end position="318"/>
    </location>
</feature>
<feature type="region of interest" description="Disordered" evidence="1">
    <location>
        <begin position="654"/>
        <end position="680"/>
    </location>
</feature>
<feature type="compositionally biased region" description="Low complexity" evidence="1">
    <location>
        <begin position="249"/>
        <end position="269"/>
    </location>
</feature>
<dbReference type="EMBL" id="GEGO01005689">
    <property type="protein sequence ID" value="JAR89715.1"/>
    <property type="molecule type" value="Transcribed_RNA"/>
</dbReference>